<comment type="caution">
    <text evidence="1">The sequence shown here is derived from an EMBL/GenBank/DDBJ whole genome shotgun (WGS) entry which is preliminary data.</text>
</comment>
<dbReference type="OrthoDB" id="279849at2"/>
<name>A0A5C6C744_9BACT</name>
<evidence type="ECO:0000313" key="2">
    <source>
        <dbReference type="Proteomes" id="UP000316304"/>
    </source>
</evidence>
<reference evidence="1 2" key="1">
    <citation type="submission" date="2019-02" db="EMBL/GenBank/DDBJ databases">
        <title>Deep-cultivation of Planctomycetes and their phenomic and genomic characterization uncovers novel biology.</title>
        <authorList>
            <person name="Wiegand S."/>
            <person name="Jogler M."/>
            <person name="Boedeker C."/>
            <person name="Pinto D."/>
            <person name="Vollmers J."/>
            <person name="Rivas-Marin E."/>
            <person name="Kohn T."/>
            <person name="Peeters S.H."/>
            <person name="Heuer A."/>
            <person name="Rast P."/>
            <person name="Oberbeckmann S."/>
            <person name="Bunk B."/>
            <person name="Jeske O."/>
            <person name="Meyerdierks A."/>
            <person name="Storesund J.E."/>
            <person name="Kallscheuer N."/>
            <person name="Luecker S."/>
            <person name="Lage O.M."/>
            <person name="Pohl T."/>
            <person name="Merkel B.J."/>
            <person name="Hornburger P."/>
            <person name="Mueller R.-W."/>
            <person name="Bruemmer F."/>
            <person name="Labrenz M."/>
            <person name="Spormann A.M."/>
            <person name="Op Den Camp H."/>
            <person name="Overmann J."/>
            <person name="Amann R."/>
            <person name="Jetten M.S.M."/>
            <person name="Mascher T."/>
            <person name="Medema M.H."/>
            <person name="Devos D.P."/>
            <person name="Kaster A.-K."/>
            <person name="Ovreas L."/>
            <person name="Rohde M."/>
            <person name="Galperin M.Y."/>
            <person name="Jogler C."/>
        </authorList>
    </citation>
    <scope>NUCLEOTIDE SEQUENCE [LARGE SCALE GENOMIC DNA]</scope>
    <source>
        <strain evidence="1 2">Pla52o</strain>
    </source>
</reference>
<organism evidence="1 2">
    <name type="scientific">Novipirellula galeiformis</name>
    <dbReference type="NCBI Taxonomy" id="2528004"/>
    <lineage>
        <taxon>Bacteria</taxon>
        <taxon>Pseudomonadati</taxon>
        <taxon>Planctomycetota</taxon>
        <taxon>Planctomycetia</taxon>
        <taxon>Pirellulales</taxon>
        <taxon>Pirellulaceae</taxon>
        <taxon>Novipirellula</taxon>
    </lineage>
</organism>
<dbReference type="EMBL" id="SJPT01000008">
    <property type="protein sequence ID" value="TWU20463.1"/>
    <property type="molecule type" value="Genomic_DNA"/>
</dbReference>
<accession>A0A5C6C744</accession>
<dbReference type="RefSeq" id="WP_146596405.1">
    <property type="nucleotide sequence ID" value="NZ_SJPT01000008.1"/>
</dbReference>
<sequence>MKAIANELLESSDDVTWLVCEQGNRWADAARRFAAEGLAEPWVPVVISCDAEELPNLLSGRLAGRHPKRTFRRRPPVIVLWELAPKSIAAKCRIITETRWAFPEVIQLAGITRIPSSLHPAISEFGIAIQLRNPESLQNVAARINRRCFAAPTRRD</sequence>
<proteinExistence type="predicted"/>
<dbReference type="Proteomes" id="UP000316304">
    <property type="component" value="Unassembled WGS sequence"/>
</dbReference>
<protein>
    <submittedName>
        <fullName evidence="1">Uncharacterized protein</fullName>
    </submittedName>
</protein>
<keyword evidence="2" id="KW-1185">Reference proteome</keyword>
<dbReference type="AlphaFoldDB" id="A0A5C6C744"/>
<evidence type="ECO:0000313" key="1">
    <source>
        <dbReference type="EMBL" id="TWU20463.1"/>
    </source>
</evidence>
<gene>
    <name evidence="1" type="ORF">Pla52o_43410</name>
</gene>